<dbReference type="EMBL" id="JBHUHP010000015">
    <property type="protein sequence ID" value="MFD2092877.1"/>
    <property type="molecule type" value="Genomic_DNA"/>
</dbReference>
<dbReference type="SMART" id="SM00450">
    <property type="entry name" value="RHOD"/>
    <property type="match status" value="1"/>
</dbReference>
<name>A0ABW4XCK7_9ACTN</name>
<dbReference type="Gene3D" id="3.40.250.10">
    <property type="entry name" value="Rhodanese-like domain"/>
    <property type="match status" value="1"/>
</dbReference>
<organism evidence="2 3">
    <name type="scientific">Blastococcus deserti</name>
    <dbReference type="NCBI Taxonomy" id="2259033"/>
    <lineage>
        <taxon>Bacteria</taxon>
        <taxon>Bacillati</taxon>
        <taxon>Actinomycetota</taxon>
        <taxon>Actinomycetes</taxon>
        <taxon>Geodermatophilales</taxon>
        <taxon>Geodermatophilaceae</taxon>
        <taxon>Blastococcus</taxon>
    </lineage>
</organism>
<sequence>MGREGRPLGARTVDELLERVRARIDRLQPAEAARRLADGALLVDIRPVELRDRDGEVPGSVVVDRNVLEWRPDQASPYRIPEVTGSDLEVIVLCNQGYSSSLVADTLRSMGLRRAVDVIGGFEAWVALGLPVVGVARTDAVA</sequence>
<keyword evidence="3" id="KW-1185">Reference proteome</keyword>
<evidence type="ECO:0000313" key="3">
    <source>
        <dbReference type="Proteomes" id="UP001597402"/>
    </source>
</evidence>
<dbReference type="SUPFAM" id="SSF52821">
    <property type="entry name" value="Rhodanese/Cell cycle control phosphatase"/>
    <property type="match status" value="1"/>
</dbReference>
<dbReference type="InterPro" id="IPR001763">
    <property type="entry name" value="Rhodanese-like_dom"/>
</dbReference>
<reference evidence="3" key="1">
    <citation type="journal article" date="2019" name="Int. J. Syst. Evol. Microbiol.">
        <title>The Global Catalogue of Microorganisms (GCM) 10K type strain sequencing project: providing services to taxonomists for standard genome sequencing and annotation.</title>
        <authorList>
            <consortium name="The Broad Institute Genomics Platform"/>
            <consortium name="The Broad Institute Genome Sequencing Center for Infectious Disease"/>
            <person name="Wu L."/>
            <person name="Ma J."/>
        </authorList>
    </citation>
    <scope>NUCLEOTIDE SEQUENCE [LARGE SCALE GENOMIC DNA]</scope>
    <source>
        <strain evidence="3">JCM 3338</strain>
    </source>
</reference>
<dbReference type="PROSITE" id="PS50206">
    <property type="entry name" value="RHODANESE_3"/>
    <property type="match status" value="1"/>
</dbReference>
<comment type="caution">
    <text evidence="2">The sequence shown here is derived from an EMBL/GenBank/DDBJ whole genome shotgun (WGS) entry which is preliminary data.</text>
</comment>
<dbReference type="RefSeq" id="WP_376877630.1">
    <property type="nucleotide sequence ID" value="NZ_JBHUHP010000015.1"/>
</dbReference>
<proteinExistence type="predicted"/>
<feature type="domain" description="Rhodanese" evidence="1">
    <location>
        <begin position="36"/>
        <end position="134"/>
    </location>
</feature>
<accession>A0ABW4XCK7</accession>
<dbReference type="InterPro" id="IPR036873">
    <property type="entry name" value="Rhodanese-like_dom_sf"/>
</dbReference>
<protein>
    <submittedName>
        <fullName evidence="2">Rhodanese-like domain-containing protein</fullName>
    </submittedName>
</protein>
<gene>
    <name evidence="2" type="ORF">ACFSHS_14975</name>
</gene>
<evidence type="ECO:0000313" key="2">
    <source>
        <dbReference type="EMBL" id="MFD2092877.1"/>
    </source>
</evidence>
<evidence type="ECO:0000259" key="1">
    <source>
        <dbReference type="PROSITE" id="PS50206"/>
    </source>
</evidence>
<dbReference type="Proteomes" id="UP001597402">
    <property type="component" value="Unassembled WGS sequence"/>
</dbReference>
<dbReference type="Pfam" id="PF00581">
    <property type="entry name" value="Rhodanese"/>
    <property type="match status" value="1"/>
</dbReference>